<name>I1Q1Q6_ORYGL</name>
<proteinExistence type="predicted"/>
<sequence length="76" mass="8602">RITPYVERLSGFFSFQTSKRCCSWHGESGNVEEVEETASPWIECEGGKGKAQIQQQGGRWPKVEGGVDRQREDERG</sequence>
<organism evidence="2 3">
    <name type="scientific">Oryza glaberrima</name>
    <name type="common">African rice</name>
    <dbReference type="NCBI Taxonomy" id="4538"/>
    <lineage>
        <taxon>Eukaryota</taxon>
        <taxon>Viridiplantae</taxon>
        <taxon>Streptophyta</taxon>
        <taxon>Embryophyta</taxon>
        <taxon>Tracheophyta</taxon>
        <taxon>Spermatophyta</taxon>
        <taxon>Magnoliopsida</taxon>
        <taxon>Liliopsida</taxon>
        <taxon>Poales</taxon>
        <taxon>Poaceae</taxon>
        <taxon>BOP clade</taxon>
        <taxon>Oryzoideae</taxon>
        <taxon>Oryzeae</taxon>
        <taxon>Oryzinae</taxon>
        <taxon>Oryza</taxon>
    </lineage>
</organism>
<evidence type="ECO:0000256" key="1">
    <source>
        <dbReference type="SAM" id="MobiDB-lite"/>
    </source>
</evidence>
<reference evidence="2" key="1">
    <citation type="submission" date="2015-06" db="UniProtKB">
        <authorList>
            <consortium name="EnsemblPlants"/>
        </authorList>
    </citation>
    <scope>IDENTIFICATION</scope>
</reference>
<keyword evidence="3" id="KW-1185">Reference proteome</keyword>
<feature type="region of interest" description="Disordered" evidence="1">
    <location>
        <begin position="52"/>
        <end position="76"/>
    </location>
</feature>
<dbReference type="Proteomes" id="UP000007306">
    <property type="component" value="Chromosome 6"/>
</dbReference>
<reference evidence="2 3" key="2">
    <citation type="submission" date="2018-04" db="EMBL/GenBank/DDBJ databases">
        <title>OglaRS2 (Oryza glaberrima Reference Sequence Version 2).</title>
        <authorList>
            <person name="Zhang J."/>
            <person name="Kudrna D."/>
            <person name="Lee S."/>
            <person name="Talag J."/>
            <person name="Rajasekar S."/>
            <person name="Wing R.A."/>
        </authorList>
    </citation>
    <scope>NUCLEOTIDE SEQUENCE [LARGE SCALE GENOMIC DNA]</scope>
    <source>
        <strain evidence="2 3">cv. IRGC 96717</strain>
    </source>
</reference>
<dbReference type="HOGENOM" id="CLU_2661816_0_0_1"/>
<evidence type="ECO:0000313" key="2">
    <source>
        <dbReference type="EnsemblPlants" id="ORGLA06G0106900.1"/>
    </source>
</evidence>
<evidence type="ECO:0000313" key="3">
    <source>
        <dbReference type="Proteomes" id="UP000007306"/>
    </source>
</evidence>
<dbReference type="Gramene" id="ORGLA06G0106900.1">
    <property type="protein sequence ID" value="ORGLA06G0106900.1"/>
    <property type="gene ID" value="ORGLA06G0106900"/>
</dbReference>
<feature type="compositionally biased region" description="Basic and acidic residues" evidence="1">
    <location>
        <begin position="61"/>
        <end position="76"/>
    </location>
</feature>
<accession>I1Q1Q6</accession>
<protein>
    <submittedName>
        <fullName evidence="2">Uncharacterized protein</fullName>
    </submittedName>
</protein>
<dbReference type="EnsemblPlants" id="ORGLA06G0106900.1">
    <property type="protein sequence ID" value="ORGLA06G0106900.1"/>
    <property type="gene ID" value="ORGLA06G0106900"/>
</dbReference>
<dbReference type="AlphaFoldDB" id="I1Q1Q6"/>